<reference evidence="8" key="2">
    <citation type="submission" date="2023-03" db="EMBL/GenBank/DDBJ databases">
        <authorList>
            <person name="Inwood S.N."/>
            <person name="Skelly J.G."/>
            <person name="Guhlin J."/>
            <person name="Harrop T.W.R."/>
            <person name="Goldson S.G."/>
            <person name="Dearden P.K."/>
        </authorList>
    </citation>
    <scope>NUCLEOTIDE SEQUENCE</scope>
    <source>
        <strain evidence="8">Lincoln</strain>
        <tissue evidence="8">Whole body</tissue>
    </source>
</reference>
<keyword evidence="9" id="KW-1185">Reference proteome</keyword>
<evidence type="ECO:0000313" key="9">
    <source>
        <dbReference type="Proteomes" id="UP001168972"/>
    </source>
</evidence>
<sequence length="452" mass="51088">MNAARNHSQDGQKQLSRRQNRIIGPESPINIDAVQKLTSILEVPHIVKARKTTSPYLHHLAKETENFIVQGILEVINALRWNRFTLITRKYNDNNHDDDIQVIAKKVTMAAIARGLCVLIPDEGDIASVTSHIVHIGIPLKNFINKVNGTILIASEGSFTSYMNKINSTNSILFLEDARPGFNDLQAQVFNSKWWIDNNNEDKYNPEVLSDVRWLKDAIDIYTTSLDILCKKKKCSNEINSAEWNTIIATVIASHEAKIAITPKKMKLLLKNSNDKFVKQIGEISILDDHAKLHWTQDNFHENLKNKEIVHESFIETSSNFNDESKTNCAVLLNVSNNNNSGDVAQIFFATFDDHEWWTMVAIVGGIGISMFTFGFIAVYIVYINIRGPKRLHNNNGRRISRDMSLRQVSTPVHVNNNSPPSAPLPPQRLGRFQARRGSNRSIKSNISDKSV</sequence>
<dbReference type="AlphaFoldDB" id="A0AA39F2A3"/>
<evidence type="ECO:0000256" key="4">
    <source>
        <dbReference type="ARBA" id="ARBA00023136"/>
    </source>
</evidence>
<feature type="domain" description="Receptor ligand binding region" evidence="7">
    <location>
        <begin position="18"/>
        <end position="120"/>
    </location>
</feature>
<proteinExistence type="predicted"/>
<organism evidence="8 9">
    <name type="scientific">Microctonus hyperodae</name>
    <name type="common">Parasitoid wasp</name>
    <dbReference type="NCBI Taxonomy" id="165561"/>
    <lineage>
        <taxon>Eukaryota</taxon>
        <taxon>Metazoa</taxon>
        <taxon>Ecdysozoa</taxon>
        <taxon>Arthropoda</taxon>
        <taxon>Hexapoda</taxon>
        <taxon>Insecta</taxon>
        <taxon>Pterygota</taxon>
        <taxon>Neoptera</taxon>
        <taxon>Endopterygota</taxon>
        <taxon>Hymenoptera</taxon>
        <taxon>Apocrita</taxon>
        <taxon>Ichneumonoidea</taxon>
        <taxon>Braconidae</taxon>
        <taxon>Euphorinae</taxon>
        <taxon>Microctonus</taxon>
    </lineage>
</organism>
<dbReference type="GO" id="GO:0016020">
    <property type="term" value="C:membrane"/>
    <property type="evidence" value="ECO:0007669"/>
    <property type="project" value="UniProtKB-SubCell"/>
</dbReference>
<comment type="caution">
    <text evidence="8">The sequence shown here is derived from an EMBL/GenBank/DDBJ whole genome shotgun (WGS) entry which is preliminary data.</text>
</comment>
<dbReference type="SUPFAM" id="SSF53822">
    <property type="entry name" value="Periplasmic binding protein-like I"/>
    <property type="match status" value="1"/>
</dbReference>
<dbReference type="InterPro" id="IPR001828">
    <property type="entry name" value="ANF_lig-bd_rcpt"/>
</dbReference>
<reference evidence="8" key="1">
    <citation type="journal article" date="2023" name="bioRxiv">
        <title>Scaffold-level genome assemblies of two parasitoid biocontrol wasps reveal the parthenogenesis mechanism and an associated novel virus.</title>
        <authorList>
            <person name="Inwood S."/>
            <person name="Skelly J."/>
            <person name="Guhlin J."/>
            <person name="Harrop T."/>
            <person name="Goldson S."/>
            <person name="Dearden P."/>
        </authorList>
    </citation>
    <scope>NUCLEOTIDE SEQUENCE</scope>
    <source>
        <strain evidence="8">Lincoln</strain>
        <tissue evidence="8">Whole body</tissue>
    </source>
</reference>
<feature type="compositionally biased region" description="Polar residues" evidence="5">
    <location>
        <begin position="1"/>
        <end position="14"/>
    </location>
</feature>
<feature type="region of interest" description="Disordered" evidence="5">
    <location>
        <begin position="1"/>
        <end position="22"/>
    </location>
</feature>
<comment type="subcellular location">
    <subcellularLocation>
        <location evidence="1">Membrane</location>
    </subcellularLocation>
</comment>
<feature type="transmembrane region" description="Helical" evidence="6">
    <location>
        <begin position="357"/>
        <end position="383"/>
    </location>
</feature>
<evidence type="ECO:0000256" key="2">
    <source>
        <dbReference type="ARBA" id="ARBA00022692"/>
    </source>
</evidence>
<evidence type="ECO:0000256" key="1">
    <source>
        <dbReference type="ARBA" id="ARBA00004370"/>
    </source>
</evidence>
<dbReference type="EMBL" id="JAQQBR010001835">
    <property type="protein sequence ID" value="KAK0161614.1"/>
    <property type="molecule type" value="Genomic_DNA"/>
</dbReference>
<dbReference type="Proteomes" id="UP001168972">
    <property type="component" value="Unassembled WGS sequence"/>
</dbReference>
<feature type="region of interest" description="Disordered" evidence="5">
    <location>
        <begin position="413"/>
        <end position="452"/>
    </location>
</feature>
<feature type="compositionally biased region" description="Polar residues" evidence="5">
    <location>
        <begin position="440"/>
        <end position="452"/>
    </location>
</feature>
<evidence type="ECO:0000256" key="6">
    <source>
        <dbReference type="SAM" id="Phobius"/>
    </source>
</evidence>
<dbReference type="Pfam" id="PF01094">
    <property type="entry name" value="ANF_receptor"/>
    <property type="match status" value="1"/>
</dbReference>
<protein>
    <recommendedName>
        <fullName evidence="7">Receptor ligand binding region domain-containing protein</fullName>
    </recommendedName>
</protein>
<accession>A0AA39F2A3</accession>
<evidence type="ECO:0000313" key="8">
    <source>
        <dbReference type="EMBL" id="KAK0161614.1"/>
    </source>
</evidence>
<evidence type="ECO:0000256" key="3">
    <source>
        <dbReference type="ARBA" id="ARBA00022989"/>
    </source>
</evidence>
<name>A0AA39F2A3_MICHY</name>
<keyword evidence="4 6" id="KW-0472">Membrane</keyword>
<keyword evidence="3 6" id="KW-1133">Transmembrane helix</keyword>
<evidence type="ECO:0000259" key="7">
    <source>
        <dbReference type="Pfam" id="PF01094"/>
    </source>
</evidence>
<gene>
    <name evidence="8" type="ORF">PV327_010069</name>
</gene>
<keyword evidence="2 6" id="KW-0812">Transmembrane</keyword>
<dbReference type="InterPro" id="IPR028082">
    <property type="entry name" value="Peripla_BP_I"/>
</dbReference>
<evidence type="ECO:0000256" key="5">
    <source>
        <dbReference type="SAM" id="MobiDB-lite"/>
    </source>
</evidence>
<dbReference type="Gene3D" id="3.40.50.2300">
    <property type="match status" value="2"/>
</dbReference>